<proteinExistence type="predicted"/>
<sequence>MLDTEFKVQFFANHQTTLACFRNSFYKISGILKAETTKNVKIAINNQPKNTNLAIDPVPTTAGMGILEYIYSLSSSEGRTLEKKIQHLFSKPTEPKHTEVILFWKSRVTVLPTLSNMAQKYISIPKTLSLSERFFS</sequence>
<evidence type="ECO:0000259" key="1">
    <source>
        <dbReference type="Pfam" id="PF05699"/>
    </source>
</evidence>
<dbReference type="PROSITE" id="PS51257">
    <property type="entry name" value="PROKAR_LIPOPROTEIN"/>
    <property type="match status" value="1"/>
</dbReference>
<dbReference type="AlphaFoldDB" id="A0A9Q3GIM4"/>
<accession>A0A9Q3GIM4</accession>
<keyword evidence="3" id="KW-1185">Reference proteome</keyword>
<name>A0A9Q3GIM4_9BASI</name>
<feature type="domain" description="HAT C-terminal dimerisation" evidence="1">
    <location>
        <begin position="88"/>
        <end position="136"/>
    </location>
</feature>
<dbReference type="InterPro" id="IPR008906">
    <property type="entry name" value="HATC_C_dom"/>
</dbReference>
<dbReference type="Proteomes" id="UP000765509">
    <property type="component" value="Unassembled WGS sequence"/>
</dbReference>
<reference evidence="2" key="1">
    <citation type="submission" date="2021-03" db="EMBL/GenBank/DDBJ databases">
        <title>Draft genome sequence of rust myrtle Austropuccinia psidii MF-1, a brazilian biotype.</title>
        <authorList>
            <person name="Quecine M.C."/>
            <person name="Pachon D.M.R."/>
            <person name="Bonatelli M.L."/>
            <person name="Correr F.H."/>
            <person name="Franceschini L.M."/>
            <person name="Leite T.F."/>
            <person name="Margarido G.R.A."/>
            <person name="Almeida C.A."/>
            <person name="Ferrarezi J.A."/>
            <person name="Labate C.A."/>
        </authorList>
    </citation>
    <scope>NUCLEOTIDE SEQUENCE</scope>
    <source>
        <strain evidence="2">MF-1</strain>
    </source>
</reference>
<comment type="caution">
    <text evidence="2">The sequence shown here is derived from an EMBL/GenBank/DDBJ whole genome shotgun (WGS) entry which is preliminary data.</text>
</comment>
<dbReference type="InterPro" id="IPR012337">
    <property type="entry name" value="RNaseH-like_sf"/>
</dbReference>
<dbReference type="SUPFAM" id="SSF53098">
    <property type="entry name" value="Ribonuclease H-like"/>
    <property type="match status" value="1"/>
</dbReference>
<dbReference type="EMBL" id="AVOT02001705">
    <property type="protein sequence ID" value="MBW0467877.1"/>
    <property type="molecule type" value="Genomic_DNA"/>
</dbReference>
<dbReference type="OrthoDB" id="2409584at2759"/>
<gene>
    <name evidence="2" type="ORF">O181_007592</name>
</gene>
<evidence type="ECO:0000313" key="3">
    <source>
        <dbReference type="Proteomes" id="UP000765509"/>
    </source>
</evidence>
<evidence type="ECO:0000313" key="2">
    <source>
        <dbReference type="EMBL" id="MBW0467877.1"/>
    </source>
</evidence>
<dbReference type="GO" id="GO:0046983">
    <property type="term" value="F:protein dimerization activity"/>
    <property type="evidence" value="ECO:0007669"/>
    <property type="project" value="InterPro"/>
</dbReference>
<dbReference type="Pfam" id="PF05699">
    <property type="entry name" value="Dimer_Tnp_hAT"/>
    <property type="match status" value="1"/>
</dbReference>
<organism evidence="2 3">
    <name type="scientific">Austropuccinia psidii MF-1</name>
    <dbReference type="NCBI Taxonomy" id="1389203"/>
    <lineage>
        <taxon>Eukaryota</taxon>
        <taxon>Fungi</taxon>
        <taxon>Dikarya</taxon>
        <taxon>Basidiomycota</taxon>
        <taxon>Pucciniomycotina</taxon>
        <taxon>Pucciniomycetes</taxon>
        <taxon>Pucciniales</taxon>
        <taxon>Sphaerophragmiaceae</taxon>
        <taxon>Austropuccinia</taxon>
    </lineage>
</organism>
<protein>
    <recommendedName>
        <fullName evidence="1">HAT C-terminal dimerisation domain-containing protein</fullName>
    </recommendedName>
</protein>